<evidence type="ECO:0000313" key="2">
    <source>
        <dbReference type="EMBL" id="GEK41537.1"/>
    </source>
</evidence>
<feature type="domain" description="SGNH hydrolase-type esterase" evidence="1">
    <location>
        <begin position="54"/>
        <end position="228"/>
    </location>
</feature>
<dbReference type="CDD" id="cd00229">
    <property type="entry name" value="SGNH_hydrolase"/>
    <property type="match status" value="1"/>
</dbReference>
<dbReference type="Proteomes" id="UP000321722">
    <property type="component" value="Unassembled WGS sequence"/>
</dbReference>
<proteinExistence type="predicted"/>
<accession>A0A510WSH1</accession>
<dbReference type="AlphaFoldDB" id="A0A510WSH1"/>
<dbReference type="Gene3D" id="3.40.50.1110">
    <property type="entry name" value="SGNH hydrolase"/>
    <property type="match status" value="1"/>
</dbReference>
<sequence>MSGMEKIENGAQMQAFVDGLQNSQPYQFGNLAEFGIEKQTYNADSPLQGRKIGFLGSSITYGAFSHGISFVDYLQACDGVDAVKSAVSGTTLAGNDADAYLTRFNHDFDPDDSYDLIVCQLSTNDGRQGKKLGEISKTNDFDLNTTIGAIEFLCHEVQTKFNCPIVFYTCVDTLMDPNYAKLVQILYQLSQKWNFSIIDLYNDRGVLATIKIRKNAMFDNIHPTQEGYLKIWLPVFEKRLGEILSNK</sequence>
<evidence type="ECO:0000313" key="3">
    <source>
        <dbReference type="Proteomes" id="UP000321722"/>
    </source>
</evidence>
<dbReference type="InterPro" id="IPR013830">
    <property type="entry name" value="SGNH_hydro"/>
</dbReference>
<dbReference type="InterPro" id="IPR036514">
    <property type="entry name" value="SGNH_hydro_sf"/>
</dbReference>
<protein>
    <submittedName>
        <fullName evidence="2">Acyl-CoA thioesterase</fullName>
    </submittedName>
</protein>
<dbReference type="SUPFAM" id="SSF52266">
    <property type="entry name" value="SGNH hydrolase"/>
    <property type="match status" value="1"/>
</dbReference>
<organism evidence="2 3">
    <name type="scientific">Ligilactobacillus aviarius</name>
    <dbReference type="NCBI Taxonomy" id="1606"/>
    <lineage>
        <taxon>Bacteria</taxon>
        <taxon>Bacillati</taxon>
        <taxon>Bacillota</taxon>
        <taxon>Bacilli</taxon>
        <taxon>Lactobacillales</taxon>
        <taxon>Lactobacillaceae</taxon>
        <taxon>Ligilactobacillus</taxon>
    </lineage>
</organism>
<keyword evidence="3" id="KW-1185">Reference proteome</keyword>
<name>A0A510WSH1_9LACO</name>
<evidence type="ECO:0000259" key="1">
    <source>
        <dbReference type="Pfam" id="PF13472"/>
    </source>
</evidence>
<reference evidence="2 3" key="1">
    <citation type="submission" date="2019-07" db="EMBL/GenBank/DDBJ databases">
        <title>Whole genome shotgun sequence of Lactobacillus aviarius subsp. aviarius NBRC 102162.</title>
        <authorList>
            <person name="Hosoyama A."/>
            <person name="Uohara A."/>
            <person name="Ohji S."/>
            <person name="Ichikawa N."/>
        </authorList>
    </citation>
    <scope>NUCLEOTIDE SEQUENCE [LARGE SCALE GENOMIC DNA]</scope>
    <source>
        <strain evidence="2 3">NBRC 102162</strain>
    </source>
</reference>
<dbReference type="EMBL" id="BJUI01000002">
    <property type="protein sequence ID" value="GEK41537.1"/>
    <property type="molecule type" value="Genomic_DNA"/>
</dbReference>
<comment type="caution">
    <text evidence="2">The sequence shown here is derived from an EMBL/GenBank/DDBJ whole genome shotgun (WGS) entry which is preliminary data.</text>
</comment>
<gene>
    <name evidence="2" type="ORF">LAV01_03690</name>
</gene>
<dbReference type="Pfam" id="PF13472">
    <property type="entry name" value="Lipase_GDSL_2"/>
    <property type="match status" value="1"/>
</dbReference>